<dbReference type="Proteomes" id="UP001254608">
    <property type="component" value="Unassembled WGS sequence"/>
</dbReference>
<dbReference type="PROSITE" id="PS01124">
    <property type="entry name" value="HTH_ARAC_FAMILY_2"/>
    <property type="match status" value="1"/>
</dbReference>
<dbReference type="Pfam" id="PF12625">
    <property type="entry name" value="Arabinose_bd"/>
    <property type="match status" value="1"/>
</dbReference>
<keyword evidence="3" id="KW-0804">Transcription</keyword>
<feature type="domain" description="HTH araC/xylS-type" evidence="4">
    <location>
        <begin position="240"/>
        <end position="338"/>
    </location>
</feature>
<dbReference type="Gene3D" id="1.10.10.60">
    <property type="entry name" value="Homeodomain-like"/>
    <property type="match status" value="1"/>
</dbReference>
<dbReference type="InterPro" id="IPR009057">
    <property type="entry name" value="Homeodomain-like_sf"/>
</dbReference>
<dbReference type="Pfam" id="PF12833">
    <property type="entry name" value="HTH_18"/>
    <property type="match status" value="1"/>
</dbReference>
<dbReference type="PANTHER" id="PTHR47894:SF4">
    <property type="entry name" value="HTH-TYPE TRANSCRIPTIONAL REGULATOR GADX"/>
    <property type="match status" value="1"/>
</dbReference>
<evidence type="ECO:0000256" key="2">
    <source>
        <dbReference type="ARBA" id="ARBA00023125"/>
    </source>
</evidence>
<dbReference type="SMART" id="SM00342">
    <property type="entry name" value="HTH_ARAC"/>
    <property type="match status" value="1"/>
</dbReference>
<keyword evidence="6" id="KW-1185">Reference proteome</keyword>
<protein>
    <submittedName>
        <fullName evidence="5">AraC family transcriptional regulator</fullName>
    </submittedName>
</protein>
<evidence type="ECO:0000313" key="6">
    <source>
        <dbReference type="Proteomes" id="UP001254608"/>
    </source>
</evidence>
<sequence>MEDREKLQPQIRCAGLQGVEANLVAADVDVVAFCGQLGVDIECLRNPEARLDVARFVEVLELAARACEEPSLGLKLGMTQSIGTFGMLGELSCQAPDLGTVGQSVSRFFFMHQERAALDIRIEGRDAILSYAIRDARVIDYRHDAEMAMAKALRIARTLSGRADWRPRAVCFEHPAPRDTSLHREFFGAPVYFARPYNALLFPTDWLSARLPGGDPDSLEALARAAAQQLPRLPAEDIQGQVRRQIVRGLRSGMLSAVAVAAALGLSERTLQRRLQESGQTFHALVDNTRLEMARRYLAEPHLTLTDISAALGYSEPSAFSRAFRRWTGHSPFAERASLIRERVQWVPPRNFASGFPGQRAH</sequence>
<dbReference type="InterPro" id="IPR018060">
    <property type="entry name" value="HTH_AraC"/>
</dbReference>
<proteinExistence type="predicted"/>
<evidence type="ECO:0000256" key="1">
    <source>
        <dbReference type="ARBA" id="ARBA00023015"/>
    </source>
</evidence>
<organism evidence="5 6">
    <name type="scientific">Banduia mediterranea</name>
    <dbReference type="NCBI Taxonomy" id="3075609"/>
    <lineage>
        <taxon>Bacteria</taxon>
        <taxon>Pseudomonadati</taxon>
        <taxon>Pseudomonadota</taxon>
        <taxon>Gammaproteobacteria</taxon>
        <taxon>Nevskiales</taxon>
        <taxon>Algiphilaceae</taxon>
        <taxon>Banduia</taxon>
    </lineage>
</organism>
<dbReference type="SUPFAM" id="SSF46689">
    <property type="entry name" value="Homeodomain-like"/>
    <property type="match status" value="1"/>
</dbReference>
<dbReference type="PROSITE" id="PS00041">
    <property type="entry name" value="HTH_ARAC_FAMILY_1"/>
    <property type="match status" value="1"/>
</dbReference>
<name>A0ABU2WFX0_9GAMM</name>
<dbReference type="InterPro" id="IPR032687">
    <property type="entry name" value="AraC-type_N"/>
</dbReference>
<keyword evidence="2" id="KW-0238">DNA-binding</keyword>
<dbReference type="InterPro" id="IPR018062">
    <property type="entry name" value="HTH_AraC-typ_CS"/>
</dbReference>
<accession>A0ABU2WFX0</accession>
<comment type="caution">
    <text evidence="5">The sequence shown here is derived from an EMBL/GenBank/DDBJ whole genome shotgun (WGS) entry which is preliminary data.</text>
</comment>
<evidence type="ECO:0000313" key="5">
    <source>
        <dbReference type="EMBL" id="MDT0496435.1"/>
    </source>
</evidence>
<dbReference type="RefSeq" id="WP_311363825.1">
    <property type="nucleotide sequence ID" value="NZ_JAVRIC010000003.1"/>
</dbReference>
<reference evidence="5 6" key="1">
    <citation type="submission" date="2023-09" db="EMBL/GenBank/DDBJ databases">
        <authorList>
            <person name="Rey-Velasco X."/>
        </authorList>
    </citation>
    <scope>NUCLEOTIDE SEQUENCE [LARGE SCALE GENOMIC DNA]</scope>
    <source>
        <strain evidence="5 6">W345</strain>
    </source>
</reference>
<dbReference type="PANTHER" id="PTHR47894">
    <property type="entry name" value="HTH-TYPE TRANSCRIPTIONAL REGULATOR GADX"/>
    <property type="match status" value="1"/>
</dbReference>
<evidence type="ECO:0000256" key="3">
    <source>
        <dbReference type="ARBA" id="ARBA00023163"/>
    </source>
</evidence>
<dbReference type="EMBL" id="JAVRIC010000003">
    <property type="protein sequence ID" value="MDT0496435.1"/>
    <property type="molecule type" value="Genomic_DNA"/>
</dbReference>
<gene>
    <name evidence="5" type="ORF">RM530_03520</name>
</gene>
<evidence type="ECO:0000259" key="4">
    <source>
        <dbReference type="PROSITE" id="PS01124"/>
    </source>
</evidence>
<keyword evidence="1" id="KW-0805">Transcription regulation</keyword>